<accession>A0A554X1M7</accession>
<evidence type="ECO:0000313" key="4">
    <source>
        <dbReference type="Proteomes" id="UP000317763"/>
    </source>
</evidence>
<feature type="domain" description="GST C-terminal" evidence="2">
    <location>
        <begin position="92"/>
        <end position="219"/>
    </location>
</feature>
<dbReference type="InterPro" id="IPR040079">
    <property type="entry name" value="Glutathione_S-Trfase"/>
</dbReference>
<dbReference type="Gene3D" id="3.40.30.10">
    <property type="entry name" value="Glutaredoxin"/>
    <property type="match status" value="1"/>
</dbReference>
<sequence>MLTIHGIFASRAVRPLWAAQELGVPFEHVPTPYQGGATRTPEFLALNPNGHIPVLIDERPEGRVVVWESMACALYLARHHGKGDGSDIAPANAAEDAEALRWAFWAVTEVEADALTVLMHRIGLPEERRDAAKLAAAEQRLRVPLAVLESHLAAQAARGWEHLAAQRFTVADLCVACVVNWARPSAELMHAFPRVHAWVQHCHARPAYQALKQAARQSR</sequence>
<dbReference type="SUPFAM" id="SSF47616">
    <property type="entry name" value="GST C-terminal domain-like"/>
    <property type="match status" value="1"/>
</dbReference>
<dbReference type="EC" id="2.5.1.18" evidence="3"/>
<organism evidence="3 4">
    <name type="scientific">Tepidimonas taiwanensis</name>
    <dbReference type="NCBI Taxonomy" id="307486"/>
    <lineage>
        <taxon>Bacteria</taxon>
        <taxon>Pseudomonadati</taxon>
        <taxon>Pseudomonadota</taxon>
        <taxon>Betaproteobacteria</taxon>
        <taxon>Burkholderiales</taxon>
        <taxon>Tepidimonas</taxon>
    </lineage>
</organism>
<dbReference type="STRING" id="307486.GCA_000807215_02560"/>
<proteinExistence type="predicted"/>
<dbReference type="InterPro" id="IPR010987">
    <property type="entry name" value="Glutathione-S-Trfase_C-like"/>
</dbReference>
<dbReference type="Gene3D" id="1.20.1050.10">
    <property type="match status" value="1"/>
</dbReference>
<dbReference type="PANTHER" id="PTHR44051:SF8">
    <property type="entry name" value="GLUTATHIONE S-TRANSFERASE GSTA"/>
    <property type="match status" value="1"/>
</dbReference>
<dbReference type="CDD" id="cd03046">
    <property type="entry name" value="GST_N_GTT1_like"/>
    <property type="match status" value="1"/>
</dbReference>
<dbReference type="GO" id="GO:0004364">
    <property type="term" value="F:glutathione transferase activity"/>
    <property type="evidence" value="ECO:0007669"/>
    <property type="project" value="UniProtKB-EC"/>
</dbReference>
<dbReference type="InterPro" id="IPR036282">
    <property type="entry name" value="Glutathione-S-Trfase_C_sf"/>
</dbReference>
<dbReference type="InterPro" id="IPR004045">
    <property type="entry name" value="Glutathione_S-Trfase_N"/>
</dbReference>
<dbReference type="AlphaFoldDB" id="A0A554X1M7"/>
<dbReference type="InterPro" id="IPR004046">
    <property type="entry name" value="GST_C"/>
</dbReference>
<dbReference type="Proteomes" id="UP000317763">
    <property type="component" value="Unassembled WGS sequence"/>
</dbReference>
<dbReference type="PANTHER" id="PTHR44051">
    <property type="entry name" value="GLUTATHIONE S-TRANSFERASE-RELATED"/>
    <property type="match status" value="1"/>
</dbReference>
<dbReference type="InterPro" id="IPR036249">
    <property type="entry name" value="Thioredoxin-like_sf"/>
</dbReference>
<evidence type="ECO:0000259" key="2">
    <source>
        <dbReference type="PROSITE" id="PS50405"/>
    </source>
</evidence>
<dbReference type="CDD" id="cd03207">
    <property type="entry name" value="GST_C_8"/>
    <property type="match status" value="1"/>
</dbReference>
<dbReference type="SFLD" id="SFLDS00019">
    <property type="entry name" value="Glutathione_Transferase_(cytos"/>
    <property type="match status" value="1"/>
</dbReference>
<dbReference type="SFLD" id="SFLDG01150">
    <property type="entry name" value="Main.1:_Beta-like"/>
    <property type="match status" value="1"/>
</dbReference>
<dbReference type="SFLD" id="SFLDG00358">
    <property type="entry name" value="Main_(cytGST)"/>
    <property type="match status" value="1"/>
</dbReference>
<dbReference type="Pfam" id="PF00043">
    <property type="entry name" value="GST_C"/>
    <property type="match status" value="1"/>
</dbReference>
<evidence type="ECO:0000259" key="1">
    <source>
        <dbReference type="PROSITE" id="PS50404"/>
    </source>
</evidence>
<dbReference type="Pfam" id="PF13409">
    <property type="entry name" value="GST_N_2"/>
    <property type="match status" value="1"/>
</dbReference>
<dbReference type="RefSeq" id="WP_043702252.1">
    <property type="nucleotide sequence ID" value="NZ_CP083911.1"/>
</dbReference>
<evidence type="ECO:0000313" key="3">
    <source>
        <dbReference type="EMBL" id="TSE29751.1"/>
    </source>
</evidence>
<comment type="caution">
    <text evidence="3">The sequence shown here is derived from an EMBL/GenBank/DDBJ whole genome shotgun (WGS) entry which is preliminary data.</text>
</comment>
<dbReference type="PROSITE" id="PS50405">
    <property type="entry name" value="GST_CTER"/>
    <property type="match status" value="1"/>
</dbReference>
<dbReference type="SUPFAM" id="SSF52833">
    <property type="entry name" value="Thioredoxin-like"/>
    <property type="match status" value="1"/>
</dbReference>
<keyword evidence="3" id="KW-0808">Transferase</keyword>
<dbReference type="EMBL" id="VJOM01000030">
    <property type="protein sequence ID" value="TSE29751.1"/>
    <property type="molecule type" value="Genomic_DNA"/>
</dbReference>
<keyword evidence="4" id="KW-1185">Reference proteome</keyword>
<protein>
    <submittedName>
        <fullName evidence="3">Glutathione S-transferase GstB</fullName>
        <ecNumber evidence="3">2.5.1.18</ecNumber>
    </submittedName>
</protein>
<dbReference type="PROSITE" id="PS50404">
    <property type="entry name" value="GST_NTER"/>
    <property type="match status" value="1"/>
</dbReference>
<dbReference type="OrthoDB" id="3828095at2"/>
<name>A0A554X1M7_9BURK</name>
<reference evidence="3 4" key="1">
    <citation type="submission" date="2019-07" db="EMBL/GenBank/DDBJ databases">
        <title>Tepidimonas taiwanensis I1-1 draft genome.</title>
        <authorList>
            <person name="Da Costa M.S."/>
            <person name="Froufe H.J.C."/>
            <person name="Egas C."/>
            <person name="Albuquerque L."/>
        </authorList>
    </citation>
    <scope>NUCLEOTIDE SEQUENCE [LARGE SCALE GENOMIC DNA]</scope>
    <source>
        <strain evidence="3 4">I1-1</strain>
    </source>
</reference>
<gene>
    <name evidence="3" type="primary">gstB</name>
    <name evidence="3" type="ORF">Ttaiw_02179</name>
</gene>
<feature type="domain" description="GST N-terminal" evidence="1">
    <location>
        <begin position="1"/>
        <end position="84"/>
    </location>
</feature>